<dbReference type="Proteomes" id="UP000887116">
    <property type="component" value="Unassembled WGS sequence"/>
</dbReference>
<sequence length="130" mass="14369">MVMNLMIPEINSTILDEFDDNADNLRHQYTVTAVRKLLTNQSPSSKTLHQDVRKLRTQLKALTKTSCIHYKVSNDSSPTDNDAKSSLKSTPSSPDVLLKDIPVEGNICSALNSADVHYLEEPRGIVETSG</sequence>
<gene>
    <name evidence="2" type="ORF">TNCT_730351</name>
</gene>
<feature type="region of interest" description="Disordered" evidence="1">
    <location>
        <begin position="71"/>
        <end position="98"/>
    </location>
</feature>
<comment type="caution">
    <text evidence="2">The sequence shown here is derived from an EMBL/GenBank/DDBJ whole genome shotgun (WGS) entry which is preliminary data.</text>
</comment>
<evidence type="ECO:0000256" key="1">
    <source>
        <dbReference type="SAM" id="MobiDB-lite"/>
    </source>
</evidence>
<dbReference type="EMBL" id="BMAO01010338">
    <property type="protein sequence ID" value="GFQ66469.1"/>
    <property type="molecule type" value="Genomic_DNA"/>
</dbReference>
<name>A0A8X6K981_TRICU</name>
<evidence type="ECO:0000313" key="3">
    <source>
        <dbReference type="Proteomes" id="UP000887116"/>
    </source>
</evidence>
<protein>
    <submittedName>
        <fullName evidence="2">Uncharacterized protein</fullName>
    </submittedName>
</protein>
<dbReference type="AlphaFoldDB" id="A0A8X6K981"/>
<keyword evidence="3" id="KW-1185">Reference proteome</keyword>
<organism evidence="2 3">
    <name type="scientific">Trichonephila clavata</name>
    <name type="common">Joro spider</name>
    <name type="synonym">Nephila clavata</name>
    <dbReference type="NCBI Taxonomy" id="2740835"/>
    <lineage>
        <taxon>Eukaryota</taxon>
        <taxon>Metazoa</taxon>
        <taxon>Ecdysozoa</taxon>
        <taxon>Arthropoda</taxon>
        <taxon>Chelicerata</taxon>
        <taxon>Arachnida</taxon>
        <taxon>Araneae</taxon>
        <taxon>Araneomorphae</taxon>
        <taxon>Entelegynae</taxon>
        <taxon>Araneoidea</taxon>
        <taxon>Nephilidae</taxon>
        <taxon>Trichonephila</taxon>
    </lineage>
</organism>
<accession>A0A8X6K981</accession>
<reference evidence="2" key="1">
    <citation type="submission" date="2020-07" db="EMBL/GenBank/DDBJ databases">
        <title>Multicomponent nature underlies the extraordinary mechanical properties of spider dragline silk.</title>
        <authorList>
            <person name="Kono N."/>
            <person name="Nakamura H."/>
            <person name="Mori M."/>
            <person name="Yoshida Y."/>
            <person name="Ohtoshi R."/>
            <person name="Malay A.D."/>
            <person name="Moran D.A.P."/>
            <person name="Tomita M."/>
            <person name="Numata K."/>
            <person name="Arakawa K."/>
        </authorList>
    </citation>
    <scope>NUCLEOTIDE SEQUENCE</scope>
</reference>
<proteinExistence type="predicted"/>
<evidence type="ECO:0000313" key="2">
    <source>
        <dbReference type="EMBL" id="GFQ66469.1"/>
    </source>
</evidence>
<feature type="compositionally biased region" description="Polar residues" evidence="1">
    <location>
        <begin position="73"/>
        <end position="93"/>
    </location>
</feature>